<dbReference type="GO" id="GO:0016787">
    <property type="term" value="F:hydrolase activity"/>
    <property type="evidence" value="ECO:0007669"/>
    <property type="project" value="UniProtKB-KW"/>
</dbReference>
<evidence type="ECO:0000313" key="9">
    <source>
        <dbReference type="EMBL" id="GAA6409535.1"/>
    </source>
</evidence>
<evidence type="ECO:0000259" key="4">
    <source>
        <dbReference type="Pfam" id="PF00703"/>
    </source>
</evidence>
<evidence type="ECO:0000259" key="7">
    <source>
        <dbReference type="Pfam" id="PF18565"/>
    </source>
</evidence>
<reference evidence="9 10" key="1">
    <citation type="submission" date="2024-04" db="EMBL/GenBank/DDBJ databases">
        <title>Defined microbial consortia suppress multidrug-resistant proinflammatory Enterobacteriaceae via ecological control.</title>
        <authorList>
            <person name="Furuichi M."/>
            <person name="Kawaguchi T."/>
            <person name="Pust M."/>
            <person name="Yasuma K."/>
            <person name="Plichta D."/>
            <person name="Hasegawa N."/>
            <person name="Ohya T."/>
            <person name="Bhattarai S."/>
            <person name="Sasajima S."/>
            <person name="Aoto Y."/>
            <person name="Tuganbaev T."/>
            <person name="Yaginuma M."/>
            <person name="Ueda M."/>
            <person name="Okahashi N."/>
            <person name="Amafuji K."/>
            <person name="Kiridooshi Y."/>
            <person name="Sugita K."/>
            <person name="Strazar M."/>
            <person name="Skelly A."/>
            <person name="Suda W."/>
            <person name="Hattori M."/>
            <person name="Nakamoto N."/>
            <person name="Caballero S."/>
            <person name="Norman J."/>
            <person name="Olle B."/>
            <person name="Tanoue T."/>
            <person name="Arita M."/>
            <person name="Bucci V."/>
            <person name="Atarashi K."/>
            <person name="Xavier R."/>
            <person name="Honda K."/>
        </authorList>
    </citation>
    <scope>NUCLEOTIDE SEQUENCE [LARGE SCALE GENOMIC DNA]</scope>
    <source>
        <strain evidence="10">k04-0078-D8-1</strain>
    </source>
</reference>
<dbReference type="SUPFAM" id="SSF51445">
    <property type="entry name" value="(Trans)glycosidases"/>
    <property type="match status" value="1"/>
</dbReference>
<dbReference type="InterPro" id="IPR051913">
    <property type="entry name" value="GH2_Domain-Containing"/>
</dbReference>
<sequence>MKKVDFNEDWSFRKVGAEGAAAVTLPHDAMLHEKRAPGNPSGAAGAYFEGGAYEYEKRFEVPLEWREKHIVFQFEGIYQTAVVYLNGQEAGRVYNGYNVTEITADPYLTYGEMNCIRVEVDNQNQPNSRWYSGAGIYRPVWLYVQERSGIELYGVRIKTVSYEPAKIEVSVTGKSGTPVITIMDGEKTVAKKRGQCVVIDVPDAVLWSDENPHLYQCKVELYENDKVLDTYAESFGIRMLEWSPRGLFVNGKETLLRGGCLHHDNGLLGACSYKEAEWRKIRIMKECGFNAVRSSHNICPPALLEACDEIGMYVIDETWDMWYRHKSKYDYAEFFREHYKDDIQTMVNKDYNHPSVIFYSIGNEVSEPASEEGLTIEKEMADYIHTLDDTRAVTSGFNLMILANAAKGQEMYDGEGGLNADSASEGMDMSKMDSTMFNQMTQQIGIGMNHSADSDEADRAVTPALELLDIAGYNYASGRYPLEGEKHPERIIYGSETFPHDIYSNWSMVKKYPYLIGDFMWTAWDYLGEAGVGTWSAHPDAMGFNNPYPWLLGGAGVINILGDPDGEAFYAKTVWGLSKKPVIAVRPVTMPDEKTIKSAWRGTNAFPSWSWKDCDGARAFVEVYASADSAELRINGVIKEKKKIEAYKAVFETVYEPGSVEVIVYDVDGNEAGRTRLDSAGGEITVRIEPETEIVSGGLTYINIDMCGENGIVECNADEPLEVTVEGGTLLAFGSANPRNEESYLAGRHTTYYGRAQAIVRTGDAEELKITVESRQGVIEKKFAIAAE</sequence>
<dbReference type="Proteomes" id="UP001600943">
    <property type="component" value="Unassembled WGS sequence"/>
</dbReference>
<feature type="domain" description="DUF4982" evidence="6">
    <location>
        <begin position="621"/>
        <end position="671"/>
    </location>
</feature>
<evidence type="ECO:0000259" key="8">
    <source>
        <dbReference type="Pfam" id="PF22666"/>
    </source>
</evidence>
<dbReference type="PANTHER" id="PTHR42732">
    <property type="entry name" value="BETA-GALACTOSIDASE"/>
    <property type="match status" value="1"/>
</dbReference>
<dbReference type="Gene3D" id="2.60.40.10">
    <property type="entry name" value="Immunoglobulins"/>
    <property type="match status" value="3"/>
</dbReference>
<keyword evidence="10" id="KW-1185">Reference proteome</keyword>
<accession>A0ABQ0BDJ2</accession>
<feature type="domain" description="Glycoside hydrolase family 2" evidence="7">
    <location>
        <begin position="698"/>
        <end position="775"/>
    </location>
</feature>
<gene>
    <name evidence="9" type="ORF">K040078D81_36520</name>
</gene>
<dbReference type="SUPFAM" id="SSF49303">
    <property type="entry name" value="beta-Galactosidase/glucuronidase domain"/>
    <property type="match status" value="1"/>
</dbReference>
<dbReference type="Pfam" id="PF16355">
    <property type="entry name" value="DUF4982"/>
    <property type="match status" value="1"/>
</dbReference>
<dbReference type="InterPro" id="IPR032311">
    <property type="entry name" value="DUF4982"/>
</dbReference>
<protein>
    <submittedName>
        <fullName evidence="9">Glycoside hydrolase family 2 TIM barrel-domain containing protein</fullName>
    </submittedName>
</protein>
<dbReference type="EMBL" id="BAABYW010000001">
    <property type="protein sequence ID" value="GAA6409535.1"/>
    <property type="molecule type" value="Genomic_DNA"/>
</dbReference>
<proteinExistence type="inferred from homology"/>
<comment type="similarity">
    <text evidence="1">Belongs to the glycosyl hydrolase 2 family.</text>
</comment>
<dbReference type="SUPFAM" id="SSF49785">
    <property type="entry name" value="Galactose-binding domain-like"/>
    <property type="match status" value="1"/>
</dbReference>
<evidence type="ECO:0000256" key="3">
    <source>
        <dbReference type="ARBA" id="ARBA00023295"/>
    </source>
</evidence>
<organism evidence="9 10">
    <name type="scientific">Blautia hominis</name>
    <dbReference type="NCBI Taxonomy" id="2025493"/>
    <lineage>
        <taxon>Bacteria</taxon>
        <taxon>Bacillati</taxon>
        <taxon>Bacillota</taxon>
        <taxon>Clostridia</taxon>
        <taxon>Lachnospirales</taxon>
        <taxon>Lachnospiraceae</taxon>
        <taxon>Blautia</taxon>
    </lineage>
</organism>
<keyword evidence="3" id="KW-0326">Glycosidase</keyword>
<dbReference type="RefSeq" id="WP_390407356.1">
    <property type="nucleotide sequence ID" value="NZ_BAABYW010000001.1"/>
</dbReference>
<dbReference type="InterPro" id="IPR006102">
    <property type="entry name" value="Ig-like_GH2"/>
</dbReference>
<dbReference type="InterPro" id="IPR008979">
    <property type="entry name" value="Galactose-bd-like_sf"/>
</dbReference>
<dbReference type="Pfam" id="PF18565">
    <property type="entry name" value="Glyco_hydro2_C5"/>
    <property type="match status" value="1"/>
</dbReference>
<dbReference type="InterPro" id="IPR013783">
    <property type="entry name" value="Ig-like_fold"/>
</dbReference>
<evidence type="ECO:0000313" key="10">
    <source>
        <dbReference type="Proteomes" id="UP001600943"/>
    </source>
</evidence>
<dbReference type="Gene3D" id="2.60.120.260">
    <property type="entry name" value="Galactose-binding domain-like"/>
    <property type="match status" value="1"/>
</dbReference>
<name>A0ABQ0BDJ2_9FIRM</name>
<keyword evidence="2 9" id="KW-0378">Hydrolase</keyword>
<evidence type="ECO:0000259" key="6">
    <source>
        <dbReference type="Pfam" id="PF16355"/>
    </source>
</evidence>
<dbReference type="InterPro" id="IPR006101">
    <property type="entry name" value="Glyco_hydro_2"/>
</dbReference>
<dbReference type="Pfam" id="PF02836">
    <property type="entry name" value="Glyco_hydro_2_C"/>
    <property type="match status" value="1"/>
</dbReference>
<evidence type="ECO:0000256" key="1">
    <source>
        <dbReference type="ARBA" id="ARBA00007401"/>
    </source>
</evidence>
<dbReference type="PRINTS" id="PR00132">
    <property type="entry name" value="GLHYDRLASE2"/>
</dbReference>
<dbReference type="Pfam" id="PF00703">
    <property type="entry name" value="Glyco_hydro_2"/>
    <property type="match status" value="1"/>
</dbReference>
<dbReference type="Gene3D" id="3.20.20.80">
    <property type="entry name" value="Glycosidases"/>
    <property type="match status" value="1"/>
</dbReference>
<dbReference type="InterPro" id="IPR036156">
    <property type="entry name" value="Beta-gal/glucu_dom_sf"/>
</dbReference>
<feature type="domain" description="Glycoside hydrolase family 2 catalytic" evidence="5">
    <location>
        <begin position="247"/>
        <end position="395"/>
    </location>
</feature>
<dbReference type="PANTHER" id="PTHR42732:SF1">
    <property type="entry name" value="BETA-MANNOSIDASE"/>
    <property type="match status" value="1"/>
</dbReference>
<dbReference type="InterPro" id="IPR017853">
    <property type="entry name" value="GH"/>
</dbReference>
<dbReference type="InterPro" id="IPR006103">
    <property type="entry name" value="Glyco_hydro_2_cat"/>
</dbReference>
<comment type="caution">
    <text evidence="9">The sequence shown here is derived from an EMBL/GenBank/DDBJ whole genome shotgun (WGS) entry which is preliminary data.</text>
</comment>
<dbReference type="InterPro" id="IPR040605">
    <property type="entry name" value="Glyco_hydro2_dom5"/>
</dbReference>
<dbReference type="Pfam" id="PF22666">
    <property type="entry name" value="Glyco_hydro_2_N2"/>
    <property type="match status" value="1"/>
</dbReference>
<evidence type="ECO:0000259" key="5">
    <source>
        <dbReference type="Pfam" id="PF02836"/>
    </source>
</evidence>
<evidence type="ECO:0000256" key="2">
    <source>
        <dbReference type="ARBA" id="ARBA00022801"/>
    </source>
</evidence>
<feature type="domain" description="Glycoside hydrolase family 2 immunoglobulin-like beta-sandwich" evidence="4">
    <location>
        <begin position="160"/>
        <end position="238"/>
    </location>
</feature>
<feature type="domain" description="Beta-mannosidase-like galactose-binding" evidence="8">
    <location>
        <begin position="51"/>
        <end position="125"/>
    </location>
</feature>
<dbReference type="InterPro" id="IPR054593">
    <property type="entry name" value="Beta-mannosidase-like_N2"/>
</dbReference>